<dbReference type="Pfam" id="PF01636">
    <property type="entry name" value="APH"/>
    <property type="match status" value="1"/>
</dbReference>
<evidence type="ECO:0000313" key="2">
    <source>
        <dbReference type="EMBL" id="ROR96738.1"/>
    </source>
</evidence>
<proteinExistence type="predicted"/>
<keyword evidence="3" id="KW-1185">Reference proteome</keyword>
<keyword evidence="2" id="KW-0418">Kinase</keyword>
<organism evidence="2 3">
    <name type="scientific">Salana multivorans</name>
    <dbReference type="NCBI Taxonomy" id="120377"/>
    <lineage>
        <taxon>Bacteria</taxon>
        <taxon>Bacillati</taxon>
        <taxon>Actinomycetota</taxon>
        <taxon>Actinomycetes</taxon>
        <taxon>Micrococcales</taxon>
        <taxon>Beutenbergiaceae</taxon>
        <taxon>Salana</taxon>
    </lineage>
</organism>
<accession>A0A3N2DAR3</accession>
<dbReference type="InterPro" id="IPR002575">
    <property type="entry name" value="Aminoglycoside_PTrfase"/>
</dbReference>
<protein>
    <submittedName>
        <fullName evidence="2">Ser/Thr protein kinase RdoA (MazF antagonist)</fullName>
    </submittedName>
</protein>
<dbReference type="Proteomes" id="UP000275356">
    <property type="component" value="Unassembled WGS sequence"/>
</dbReference>
<comment type="caution">
    <text evidence="2">The sequence shown here is derived from an EMBL/GenBank/DDBJ whole genome shotgun (WGS) entry which is preliminary data.</text>
</comment>
<feature type="domain" description="Aminoglycoside phosphotransferase" evidence="1">
    <location>
        <begin position="29"/>
        <end position="223"/>
    </location>
</feature>
<dbReference type="PANTHER" id="PTHR21310">
    <property type="entry name" value="AMINOGLYCOSIDE PHOSPHOTRANSFERASE-RELATED-RELATED"/>
    <property type="match status" value="1"/>
</dbReference>
<dbReference type="AlphaFoldDB" id="A0A3N2DAR3"/>
<name>A0A3N2DAR3_9MICO</name>
<dbReference type="RefSeq" id="WP_123738876.1">
    <property type="nucleotide sequence ID" value="NZ_RKHQ01000001.1"/>
</dbReference>
<dbReference type="Gene3D" id="3.90.1200.10">
    <property type="match status" value="1"/>
</dbReference>
<dbReference type="SUPFAM" id="SSF56112">
    <property type="entry name" value="Protein kinase-like (PK-like)"/>
    <property type="match status" value="1"/>
</dbReference>
<sequence length="299" mass="32349">MPPPVQFARRVALRHGVRGAHAEEITGLGSENHVVVVGEDAERVVVRFARDRSKPAVFASEAWCARRSATAGVPTAEILATGTLDGIDYGVQELVPGRPAATGPAAWETLGAYAAAIHRIVPDGDAPDALFTRFGRDPAAAWHSHLAYNLDRLTDDDDVLLRLGAYSVAERAEIRDRAAALRDVPFSFGLSHGDLSVRNLLVRTDGPPVLLDWGCASFGPALYLDLLALERERDTTGHPSAEEMDAFVAGAEADRSVIATVLPAFRLVQRHDLVRWALERRPDRLDESVSGLRAALAME</sequence>
<dbReference type="InterPro" id="IPR051678">
    <property type="entry name" value="AGP_Transferase"/>
</dbReference>
<keyword evidence="2" id="KW-0808">Transferase</keyword>
<dbReference type="OrthoDB" id="30633at2"/>
<gene>
    <name evidence="2" type="ORF">EDD28_1329</name>
</gene>
<dbReference type="EMBL" id="RKHQ01000001">
    <property type="protein sequence ID" value="ROR96738.1"/>
    <property type="molecule type" value="Genomic_DNA"/>
</dbReference>
<evidence type="ECO:0000313" key="3">
    <source>
        <dbReference type="Proteomes" id="UP000275356"/>
    </source>
</evidence>
<dbReference type="GO" id="GO:0016301">
    <property type="term" value="F:kinase activity"/>
    <property type="evidence" value="ECO:0007669"/>
    <property type="project" value="UniProtKB-KW"/>
</dbReference>
<evidence type="ECO:0000259" key="1">
    <source>
        <dbReference type="Pfam" id="PF01636"/>
    </source>
</evidence>
<reference evidence="2 3" key="1">
    <citation type="submission" date="2018-11" db="EMBL/GenBank/DDBJ databases">
        <title>Sequencing the genomes of 1000 actinobacteria strains.</title>
        <authorList>
            <person name="Klenk H.-P."/>
        </authorList>
    </citation>
    <scope>NUCLEOTIDE SEQUENCE [LARGE SCALE GENOMIC DNA]</scope>
    <source>
        <strain evidence="2 3">DSM 13521</strain>
    </source>
</reference>
<dbReference type="InterPro" id="IPR011009">
    <property type="entry name" value="Kinase-like_dom_sf"/>
</dbReference>